<organism evidence="1">
    <name type="scientific">viral metagenome</name>
    <dbReference type="NCBI Taxonomy" id="1070528"/>
    <lineage>
        <taxon>unclassified sequences</taxon>
        <taxon>metagenomes</taxon>
        <taxon>organismal metagenomes</taxon>
    </lineage>
</organism>
<dbReference type="AlphaFoldDB" id="A0A6H1ZPY6"/>
<sequence length="329" mass="37346">MYQLKVGNKVQVKKAIKQPSCGWGNVNHKSVGIVTFVDYFLPSIRIDFPNCPHWQGVPQEIKKSRAPYSSPYAFLKKYSCTRPELPYEYLNPGDGRRAENIQKITRMWGLPIGVKLSQHAADFYILLNLQLQAPHSRVVNSLLEKETEYLTNIFSTYLTMVIGGETRYVKRMVVEKGLAVNESLIDQHMEILLKSIPDTHPLREAFWFDWLNIVNEYGKVPMLKACYTLHSKFTGFSGSIGGKKWALACKVLLDYLEGKTNAQSFVDTAWNLQHNGTIIFSKTWDIDCSLVNVLEHNKYGNINSLSSYASSNIQSLWNSRAELAGRIGG</sequence>
<protein>
    <submittedName>
        <fullName evidence="1">Uncharacterized protein</fullName>
    </submittedName>
</protein>
<gene>
    <name evidence="1" type="ORF">TM448A01550_0008</name>
</gene>
<evidence type="ECO:0000313" key="1">
    <source>
        <dbReference type="EMBL" id="QJA49993.1"/>
    </source>
</evidence>
<proteinExistence type="predicted"/>
<name>A0A6H1ZPY6_9ZZZZ</name>
<accession>A0A6H1ZPY6</accession>
<dbReference type="EMBL" id="MT144168">
    <property type="protein sequence ID" value="QJA49993.1"/>
    <property type="molecule type" value="Genomic_DNA"/>
</dbReference>
<reference evidence="1" key="1">
    <citation type="submission" date="2020-03" db="EMBL/GenBank/DDBJ databases">
        <title>The deep terrestrial virosphere.</title>
        <authorList>
            <person name="Holmfeldt K."/>
            <person name="Nilsson E."/>
            <person name="Simone D."/>
            <person name="Lopez-Fernandez M."/>
            <person name="Wu X."/>
            <person name="de Brujin I."/>
            <person name="Lundin D."/>
            <person name="Andersson A."/>
            <person name="Bertilsson S."/>
            <person name="Dopson M."/>
        </authorList>
    </citation>
    <scope>NUCLEOTIDE SEQUENCE</scope>
    <source>
        <strain evidence="1">TM448A01550</strain>
    </source>
</reference>